<gene>
    <name evidence="2" type="ORF">F3Y22_tig00111027pilonHSYRG00441</name>
</gene>
<dbReference type="EMBL" id="VEPZ02001209">
    <property type="protein sequence ID" value="KAE8686900.1"/>
    <property type="molecule type" value="Genomic_DNA"/>
</dbReference>
<reference evidence="2" key="1">
    <citation type="submission" date="2019-09" db="EMBL/GenBank/DDBJ databases">
        <title>Draft genome information of white flower Hibiscus syriacus.</title>
        <authorList>
            <person name="Kim Y.-M."/>
        </authorList>
    </citation>
    <scope>NUCLEOTIDE SEQUENCE [LARGE SCALE GENOMIC DNA]</scope>
    <source>
        <strain evidence="2">YM2019G1</strain>
    </source>
</reference>
<feature type="transmembrane region" description="Helical" evidence="1">
    <location>
        <begin position="12"/>
        <end position="32"/>
    </location>
</feature>
<dbReference type="Proteomes" id="UP000436088">
    <property type="component" value="Unassembled WGS sequence"/>
</dbReference>
<name>A0A6A2Z641_HIBSY</name>
<comment type="caution">
    <text evidence="2">The sequence shown here is derived from an EMBL/GenBank/DDBJ whole genome shotgun (WGS) entry which is preliminary data.</text>
</comment>
<sequence>MKAELLEASSRRLRGTGGASTLALAAAGWIIWHRRHGSSWNGFRGCWELNRWLGRLETAEAVG</sequence>
<dbReference type="AlphaFoldDB" id="A0A6A2Z641"/>
<evidence type="ECO:0000313" key="3">
    <source>
        <dbReference type="Proteomes" id="UP000436088"/>
    </source>
</evidence>
<evidence type="ECO:0000256" key="1">
    <source>
        <dbReference type="SAM" id="Phobius"/>
    </source>
</evidence>
<protein>
    <submittedName>
        <fullName evidence="2">Uncharacterized protein</fullName>
    </submittedName>
</protein>
<keyword evidence="3" id="KW-1185">Reference proteome</keyword>
<proteinExistence type="predicted"/>
<evidence type="ECO:0000313" key="2">
    <source>
        <dbReference type="EMBL" id="KAE8686900.1"/>
    </source>
</evidence>
<keyword evidence="1" id="KW-0472">Membrane</keyword>
<organism evidence="2 3">
    <name type="scientific">Hibiscus syriacus</name>
    <name type="common">Rose of Sharon</name>
    <dbReference type="NCBI Taxonomy" id="106335"/>
    <lineage>
        <taxon>Eukaryota</taxon>
        <taxon>Viridiplantae</taxon>
        <taxon>Streptophyta</taxon>
        <taxon>Embryophyta</taxon>
        <taxon>Tracheophyta</taxon>
        <taxon>Spermatophyta</taxon>
        <taxon>Magnoliopsida</taxon>
        <taxon>eudicotyledons</taxon>
        <taxon>Gunneridae</taxon>
        <taxon>Pentapetalae</taxon>
        <taxon>rosids</taxon>
        <taxon>malvids</taxon>
        <taxon>Malvales</taxon>
        <taxon>Malvaceae</taxon>
        <taxon>Malvoideae</taxon>
        <taxon>Hibiscus</taxon>
    </lineage>
</organism>
<keyword evidence="1" id="KW-0812">Transmembrane</keyword>
<accession>A0A6A2Z641</accession>
<keyword evidence="1" id="KW-1133">Transmembrane helix</keyword>